<gene>
    <name evidence="9" type="primary">cfi-1</name>
    <name evidence="9" type="ORF">T07_1097</name>
</gene>
<reference evidence="9 10" key="1">
    <citation type="submission" date="2015-01" db="EMBL/GenBank/DDBJ databases">
        <title>Evolution of Trichinella species and genotypes.</title>
        <authorList>
            <person name="Korhonen P.K."/>
            <person name="Edoardo P."/>
            <person name="Giuseppe L.R."/>
            <person name="Gasser R.B."/>
        </authorList>
    </citation>
    <scope>NUCLEOTIDE SEQUENCE [LARGE SCALE GENOMIC DNA]</scope>
    <source>
        <strain evidence="9">ISS37</strain>
    </source>
</reference>
<feature type="compositionally biased region" description="Low complexity" evidence="6">
    <location>
        <begin position="284"/>
        <end position="316"/>
    </location>
</feature>
<keyword evidence="5" id="KW-0539">Nucleus</keyword>
<dbReference type="CDD" id="cd16881">
    <property type="entry name" value="ARID_Dri-like"/>
    <property type="match status" value="1"/>
</dbReference>
<evidence type="ECO:0000313" key="9">
    <source>
        <dbReference type="EMBL" id="KRX20531.1"/>
    </source>
</evidence>
<dbReference type="PROSITE" id="PS51486">
    <property type="entry name" value="REKLES"/>
    <property type="match status" value="1"/>
</dbReference>
<evidence type="ECO:0000256" key="5">
    <source>
        <dbReference type="ARBA" id="ARBA00023242"/>
    </source>
</evidence>
<feature type="compositionally biased region" description="Polar residues" evidence="6">
    <location>
        <begin position="265"/>
        <end position="283"/>
    </location>
</feature>
<evidence type="ECO:0000259" key="8">
    <source>
        <dbReference type="PROSITE" id="PS51486"/>
    </source>
</evidence>
<protein>
    <submittedName>
        <fullName evidence="9">AT-rich interactive domain-containing protein cfi-1</fullName>
    </submittedName>
</protein>
<sequence>LKNIHILEFRKIVHSFFISSTSFLQSNNNFPISHRTILRIGGLVSISRFDQPEINPYSNRRRRPRLHAVPLVKFSSFRSSMLFLPWSATLGTSSSPFLPAFATTGSTRINAVIPIQPVTSTTTTTTTTAAAAAAAAAAAVAAVAAAAACSSEKQSTGAVASESDRQVANPSITTATSLATTSKSDQRKYCSTPSSPANPTTVFSALLDAGVAQCSRNADIMSSMMNSFSYMSACHHPLMSRTSALPKELVGINLACSKLAKSRTFTDTSTTSPKNGDTDCTSGSAPLDLTTSSTSASSTQAPLAESQQSDEQVSQVEDAHVCKPTTDSSNDFRGFFVNGASSQPQTSWSFEEQFKQLYELSDDPKRKEFLDSLFNFMQRQGTPVTRIPIMAKQVLDLYELYRLVIAHGGLVEVINKKLWREITKGLHLPQSITSAAFTLRTQYMKYLYPYECEKERLSTMEELQAAIDGNRREGRRSSFNPFSQVSPTLLGRHLNGSLLSGNFQRSTQRDQNLHNQLTASDEDRLSSSTPTCSLVSHANLASALREQALAYENSQRHHFNQSPRAFTDSQQFTGSSQTSINSSDSDGSDETGPYMNPPKKLRIAESNLSSSLPLRHDRALNAAFGMPVAQIRAMNAAPYGEGNLLSENSLVVSIEINGILYQGVLLAQPTRNRIPTTSAN</sequence>
<feature type="domain" description="REKLES" evidence="8">
    <location>
        <begin position="583"/>
        <end position="672"/>
    </location>
</feature>
<comment type="caution">
    <text evidence="9">The sequence shown here is derived from an EMBL/GenBank/DDBJ whole genome shotgun (WGS) entry which is preliminary data.</text>
</comment>
<dbReference type="GO" id="GO:0003677">
    <property type="term" value="F:DNA binding"/>
    <property type="evidence" value="ECO:0007669"/>
    <property type="project" value="UniProtKB-KW"/>
</dbReference>
<evidence type="ECO:0000259" key="7">
    <source>
        <dbReference type="PROSITE" id="PS51011"/>
    </source>
</evidence>
<dbReference type="GO" id="GO:0006357">
    <property type="term" value="P:regulation of transcription by RNA polymerase II"/>
    <property type="evidence" value="ECO:0007669"/>
    <property type="project" value="InterPro"/>
</dbReference>
<dbReference type="AlphaFoldDB" id="A0A0V0S182"/>
<dbReference type="EMBL" id="JYDL01000048">
    <property type="protein sequence ID" value="KRX20531.1"/>
    <property type="molecule type" value="Genomic_DNA"/>
</dbReference>
<feature type="domain" description="ARID" evidence="7">
    <location>
        <begin position="363"/>
        <end position="455"/>
    </location>
</feature>
<feature type="region of interest" description="Disordered" evidence="6">
    <location>
        <begin position="265"/>
        <end position="317"/>
    </location>
</feature>
<dbReference type="PROSITE" id="PS51011">
    <property type="entry name" value="ARID"/>
    <property type="match status" value="1"/>
</dbReference>
<dbReference type="SMART" id="SM01014">
    <property type="entry name" value="ARID"/>
    <property type="match status" value="1"/>
</dbReference>
<dbReference type="InterPro" id="IPR023334">
    <property type="entry name" value="REKLES_domain"/>
</dbReference>
<dbReference type="InterPro" id="IPR045147">
    <property type="entry name" value="ARI3A/B/C"/>
</dbReference>
<dbReference type="Gene3D" id="1.10.150.60">
    <property type="entry name" value="ARID DNA-binding domain"/>
    <property type="match status" value="1"/>
</dbReference>
<dbReference type="PANTHER" id="PTHR15348:SF0">
    <property type="entry name" value="PROTEIN DEAD RINGER"/>
    <property type="match status" value="1"/>
</dbReference>
<feature type="non-terminal residue" evidence="9">
    <location>
        <position position="680"/>
    </location>
</feature>
<evidence type="ECO:0000256" key="3">
    <source>
        <dbReference type="ARBA" id="ARBA00023125"/>
    </source>
</evidence>
<dbReference type="InterPro" id="IPR036431">
    <property type="entry name" value="ARID_dom_sf"/>
</dbReference>
<keyword evidence="2" id="KW-0805">Transcription regulation</keyword>
<name>A0A0V0S182_9BILA</name>
<dbReference type="SUPFAM" id="SSF46774">
    <property type="entry name" value="ARID-like"/>
    <property type="match status" value="1"/>
</dbReference>
<dbReference type="GO" id="GO:0005634">
    <property type="term" value="C:nucleus"/>
    <property type="evidence" value="ECO:0007669"/>
    <property type="project" value="UniProtKB-SubCell"/>
</dbReference>
<keyword evidence="3" id="KW-0238">DNA-binding</keyword>
<evidence type="ECO:0000256" key="6">
    <source>
        <dbReference type="SAM" id="MobiDB-lite"/>
    </source>
</evidence>
<proteinExistence type="predicted"/>
<evidence type="ECO:0000256" key="4">
    <source>
        <dbReference type="ARBA" id="ARBA00023163"/>
    </source>
</evidence>
<evidence type="ECO:0000256" key="2">
    <source>
        <dbReference type="ARBA" id="ARBA00023015"/>
    </source>
</evidence>
<comment type="subcellular location">
    <subcellularLocation>
        <location evidence="1">Nucleus</location>
    </subcellularLocation>
</comment>
<feature type="compositionally biased region" description="Low complexity" evidence="6">
    <location>
        <begin position="575"/>
        <end position="585"/>
    </location>
</feature>
<keyword evidence="4" id="KW-0804">Transcription</keyword>
<dbReference type="SMART" id="SM00501">
    <property type="entry name" value="BRIGHT"/>
    <property type="match status" value="1"/>
</dbReference>
<dbReference type="Pfam" id="PF01388">
    <property type="entry name" value="ARID"/>
    <property type="match status" value="1"/>
</dbReference>
<feature type="non-terminal residue" evidence="9">
    <location>
        <position position="1"/>
    </location>
</feature>
<dbReference type="OrthoDB" id="10044343at2759"/>
<evidence type="ECO:0000313" key="10">
    <source>
        <dbReference type="Proteomes" id="UP000054630"/>
    </source>
</evidence>
<organism evidence="9 10">
    <name type="scientific">Trichinella nelsoni</name>
    <dbReference type="NCBI Taxonomy" id="6336"/>
    <lineage>
        <taxon>Eukaryota</taxon>
        <taxon>Metazoa</taxon>
        <taxon>Ecdysozoa</taxon>
        <taxon>Nematoda</taxon>
        <taxon>Enoplea</taxon>
        <taxon>Dorylaimia</taxon>
        <taxon>Trichinellida</taxon>
        <taxon>Trichinellidae</taxon>
        <taxon>Trichinella</taxon>
    </lineage>
</organism>
<evidence type="ECO:0000256" key="1">
    <source>
        <dbReference type="ARBA" id="ARBA00004123"/>
    </source>
</evidence>
<keyword evidence="10" id="KW-1185">Reference proteome</keyword>
<dbReference type="Proteomes" id="UP000054630">
    <property type="component" value="Unassembled WGS sequence"/>
</dbReference>
<feature type="region of interest" description="Disordered" evidence="6">
    <location>
        <begin position="566"/>
        <end position="598"/>
    </location>
</feature>
<dbReference type="PANTHER" id="PTHR15348">
    <property type="entry name" value="AT-RICH INTERACTIVE DOMAIN-CONTAINING PROTEIN ARID DOMAIN- CONTAINING PROTEIN DEAD RINGER PROTEIN B-CELL REGULATOR OF IGH TRANSCRIPTION BRIGHT"/>
    <property type="match status" value="1"/>
</dbReference>
<accession>A0A0V0S182</accession>
<dbReference type="FunFam" id="1.10.150.60:FF:000007">
    <property type="entry name" value="AT-rich interactive domain-containing protein 3C"/>
    <property type="match status" value="1"/>
</dbReference>
<dbReference type="InterPro" id="IPR001606">
    <property type="entry name" value="ARID_dom"/>
</dbReference>
<dbReference type="STRING" id="6336.A0A0V0S182"/>